<dbReference type="InterPro" id="IPR057744">
    <property type="entry name" value="OTAase-like"/>
</dbReference>
<accession>A0ABV1D3Y0</accession>
<evidence type="ECO:0000313" key="2">
    <source>
        <dbReference type="EMBL" id="MEQ2425093.1"/>
    </source>
</evidence>
<evidence type="ECO:0000313" key="3">
    <source>
        <dbReference type="Proteomes" id="UP001454086"/>
    </source>
</evidence>
<dbReference type="InterPro" id="IPR011059">
    <property type="entry name" value="Metal-dep_hydrolase_composite"/>
</dbReference>
<dbReference type="RefSeq" id="WP_008716095.1">
    <property type="nucleotide sequence ID" value="NZ_JAJFDX010000016.1"/>
</dbReference>
<keyword evidence="3" id="KW-1185">Reference proteome</keyword>
<dbReference type="Pfam" id="PF01979">
    <property type="entry name" value="Amidohydro_1"/>
    <property type="match status" value="1"/>
</dbReference>
<organism evidence="2 3">
    <name type="scientific">Enterocloster hominis</name>
    <name type="common">ex Hitch et al. 2024</name>
    <dbReference type="NCBI Taxonomy" id="1917870"/>
    <lineage>
        <taxon>Bacteria</taxon>
        <taxon>Bacillati</taxon>
        <taxon>Bacillota</taxon>
        <taxon>Clostridia</taxon>
        <taxon>Lachnospirales</taxon>
        <taxon>Lachnospiraceae</taxon>
        <taxon>Enterocloster</taxon>
    </lineage>
</organism>
<dbReference type="InterPro" id="IPR032466">
    <property type="entry name" value="Metal_Hydrolase"/>
</dbReference>
<dbReference type="Gene3D" id="3.20.20.140">
    <property type="entry name" value="Metal-dependent hydrolases"/>
    <property type="match status" value="1"/>
</dbReference>
<dbReference type="EMBL" id="JBBMFM010000024">
    <property type="protein sequence ID" value="MEQ2425093.1"/>
    <property type="molecule type" value="Genomic_DNA"/>
</dbReference>
<proteinExistence type="predicted"/>
<comment type="caution">
    <text evidence="2">The sequence shown here is derived from an EMBL/GenBank/DDBJ whole genome shotgun (WGS) entry which is preliminary data.</text>
</comment>
<evidence type="ECO:0000259" key="1">
    <source>
        <dbReference type="Pfam" id="PF01979"/>
    </source>
</evidence>
<dbReference type="SUPFAM" id="SSF51338">
    <property type="entry name" value="Composite domain of metallo-dependent hydrolases"/>
    <property type="match status" value="1"/>
</dbReference>
<reference evidence="2 3" key="1">
    <citation type="submission" date="2024-03" db="EMBL/GenBank/DDBJ databases">
        <title>Human intestinal bacterial collection.</title>
        <authorList>
            <person name="Pauvert C."/>
            <person name="Hitch T.C.A."/>
            <person name="Clavel T."/>
        </authorList>
    </citation>
    <scope>NUCLEOTIDE SEQUENCE [LARGE SCALE GENOMIC DNA]</scope>
    <source>
        <strain evidence="2 3">CLA-SR-H021</strain>
    </source>
</reference>
<dbReference type="CDD" id="cd01299">
    <property type="entry name" value="Met_dep_hydrolase_A"/>
    <property type="match status" value="1"/>
</dbReference>
<dbReference type="PANTHER" id="PTHR43135:SF3">
    <property type="entry name" value="ALPHA-D-RIBOSE 1-METHYLPHOSPHONATE 5-TRIPHOSPHATE DIPHOSPHATASE"/>
    <property type="match status" value="1"/>
</dbReference>
<feature type="domain" description="Amidohydrolase-related" evidence="1">
    <location>
        <begin position="53"/>
        <end position="399"/>
    </location>
</feature>
<dbReference type="Gene3D" id="2.30.40.10">
    <property type="entry name" value="Urease, subunit C, domain 1"/>
    <property type="match status" value="1"/>
</dbReference>
<dbReference type="Proteomes" id="UP001454086">
    <property type="component" value="Unassembled WGS sequence"/>
</dbReference>
<gene>
    <name evidence="2" type="ORF">WMQ36_08925</name>
</gene>
<sequence length="404" mass="44074">MLVLKNVNIFDGINEELMKDAAIVIEGDTIKDIIPGCECPFDNEKVVDLGGRVVSPGFIDCHVHFMLEEIPDKERQMNDQSAGGVLFKNADSYVAFRAVENARKTLEAGFTTVIDGGGVNYVDVALKDAIHLGYVEGPDYYISGKQITAWTSHFRGLGQETYGPWGMRRMVREQLYYGVDQIKIENSAPIRSVGRSLSKSAFTFEEMQAAVDEAHSAGLMVSVHARGAMPIEVAVEAGADLICHGTGISEKGLEMVLERGLYILPTLASPNPEPEPHILNAKSSRVIELLRQTGEIQWDSIRKAYKAGARIALSTDAGGVGIKHGENAKEMLRMKEIGMSNLECLRAATSEAAKAMRLNHVGRIGKGMKADIAILKDNPVENLETVCDVAGVIKNGAMVYYKEM</sequence>
<name>A0ABV1D3Y0_9FIRM</name>
<dbReference type="InterPro" id="IPR006680">
    <property type="entry name" value="Amidohydro-rel"/>
</dbReference>
<dbReference type="SUPFAM" id="SSF51556">
    <property type="entry name" value="Metallo-dependent hydrolases"/>
    <property type="match status" value="1"/>
</dbReference>
<dbReference type="InterPro" id="IPR051781">
    <property type="entry name" value="Metallo-dep_Hydrolase"/>
</dbReference>
<protein>
    <submittedName>
        <fullName evidence="2">Amidohydrolase family protein</fullName>
    </submittedName>
</protein>
<dbReference type="PANTHER" id="PTHR43135">
    <property type="entry name" value="ALPHA-D-RIBOSE 1-METHYLPHOSPHONATE 5-TRIPHOSPHATE DIPHOSPHATASE"/>
    <property type="match status" value="1"/>
</dbReference>